<evidence type="ECO:0000313" key="3">
    <source>
        <dbReference type="Proteomes" id="UP000249135"/>
    </source>
</evidence>
<dbReference type="Pfam" id="PF11174">
    <property type="entry name" value="DUF2970"/>
    <property type="match status" value="1"/>
</dbReference>
<name>A0A2W5PIG1_VARPD</name>
<comment type="caution">
    <text evidence="2">The sequence shown here is derived from an EMBL/GenBank/DDBJ whole genome shotgun (WGS) entry which is preliminary data.</text>
</comment>
<dbReference type="InterPro" id="IPR021344">
    <property type="entry name" value="DUF2970"/>
</dbReference>
<feature type="transmembrane region" description="Helical" evidence="1">
    <location>
        <begin position="44"/>
        <end position="69"/>
    </location>
</feature>
<gene>
    <name evidence="2" type="ORF">DI563_27255</name>
</gene>
<keyword evidence="1" id="KW-0812">Transmembrane</keyword>
<proteinExistence type="predicted"/>
<accession>A0A2W5PIG1</accession>
<reference evidence="2 3" key="1">
    <citation type="submission" date="2017-08" db="EMBL/GenBank/DDBJ databases">
        <title>Infants hospitalized years apart are colonized by the same room-sourced microbial strains.</title>
        <authorList>
            <person name="Brooks B."/>
            <person name="Olm M.R."/>
            <person name="Firek B.A."/>
            <person name="Baker R."/>
            <person name="Thomas B.C."/>
            <person name="Morowitz M.J."/>
            <person name="Banfield J.F."/>
        </authorList>
    </citation>
    <scope>NUCLEOTIDE SEQUENCE [LARGE SCALE GENOMIC DNA]</scope>
    <source>
        <strain evidence="2">S2_005_003_R2_41</strain>
    </source>
</reference>
<evidence type="ECO:0000313" key="2">
    <source>
        <dbReference type="EMBL" id="PZQ63929.1"/>
    </source>
</evidence>
<evidence type="ECO:0000256" key="1">
    <source>
        <dbReference type="SAM" id="Phobius"/>
    </source>
</evidence>
<dbReference type="Proteomes" id="UP000249135">
    <property type="component" value="Unassembled WGS sequence"/>
</dbReference>
<keyword evidence="1" id="KW-0472">Membrane</keyword>
<keyword evidence="1" id="KW-1133">Transmembrane helix</keyword>
<organism evidence="2 3">
    <name type="scientific">Variovorax paradoxus</name>
    <dbReference type="NCBI Taxonomy" id="34073"/>
    <lineage>
        <taxon>Bacteria</taxon>
        <taxon>Pseudomonadati</taxon>
        <taxon>Pseudomonadota</taxon>
        <taxon>Betaproteobacteria</taxon>
        <taxon>Burkholderiales</taxon>
        <taxon>Comamonadaceae</taxon>
        <taxon>Variovorax</taxon>
    </lineage>
</organism>
<protein>
    <recommendedName>
        <fullName evidence="4">DUF2970 domain-containing protein</fullName>
    </recommendedName>
</protein>
<sequence length="70" mass="7548">MTQVDGSPDKKASLWRTVKAVAWGFFGVRKNSEYQKDIASLSPLHIVAVGFVAVLVFIGVLVALVKFAVA</sequence>
<dbReference type="EMBL" id="QFPP01000573">
    <property type="protein sequence ID" value="PZQ63929.1"/>
    <property type="molecule type" value="Genomic_DNA"/>
</dbReference>
<dbReference type="AlphaFoldDB" id="A0A2W5PIG1"/>
<evidence type="ECO:0008006" key="4">
    <source>
        <dbReference type="Google" id="ProtNLM"/>
    </source>
</evidence>